<gene>
    <name evidence="1" type="ORF">SAMN05660706_12133</name>
</gene>
<dbReference type="OrthoDB" id="1809154at2"/>
<sequence length="60" mass="6670">MATISFDKNVIIREPEAVEKLIEVLLSKDVKPVNRKLASAEAMARGEEVLKRCLSLSKNS</sequence>
<accession>A0A1I6DYY6</accession>
<reference evidence="2" key="1">
    <citation type="submission" date="2016-10" db="EMBL/GenBank/DDBJ databases">
        <authorList>
            <person name="Varghese N."/>
            <person name="Submissions S."/>
        </authorList>
    </citation>
    <scope>NUCLEOTIDE SEQUENCE [LARGE SCALE GENOMIC DNA]</scope>
    <source>
        <strain evidence="2">DSM 3669</strain>
    </source>
</reference>
<name>A0A1I6DYY6_9FIRM</name>
<evidence type="ECO:0000313" key="2">
    <source>
        <dbReference type="Proteomes" id="UP000199584"/>
    </source>
</evidence>
<evidence type="ECO:0000313" key="1">
    <source>
        <dbReference type="EMBL" id="SFR10541.1"/>
    </source>
</evidence>
<keyword evidence="2" id="KW-1185">Reference proteome</keyword>
<protein>
    <submittedName>
        <fullName evidence="1">Uncharacterized protein</fullName>
    </submittedName>
</protein>
<dbReference type="EMBL" id="FOYM01000021">
    <property type="protein sequence ID" value="SFR10541.1"/>
    <property type="molecule type" value="Genomic_DNA"/>
</dbReference>
<proteinExistence type="predicted"/>
<dbReference type="Proteomes" id="UP000199584">
    <property type="component" value="Unassembled WGS sequence"/>
</dbReference>
<organism evidence="1 2">
    <name type="scientific">Desulfoscipio geothermicus DSM 3669</name>
    <dbReference type="NCBI Taxonomy" id="1121426"/>
    <lineage>
        <taxon>Bacteria</taxon>
        <taxon>Bacillati</taxon>
        <taxon>Bacillota</taxon>
        <taxon>Clostridia</taxon>
        <taxon>Eubacteriales</taxon>
        <taxon>Desulfallaceae</taxon>
        <taxon>Desulfoscipio</taxon>
    </lineage>
</organism>
<dbReference type="STRING" id="39060.SAMN05660706_12133"/>
<dbReference type="AlphaFoldDB" id="A0A1I6DYY6"/>
<dbReference type="RefSeq" id="WP_131820644.1">
    <property type="nucleotide sequence ID" value="NZ_FOYM01000021.1"/>
</dbReference>